<protein>
    <recommendedName>
        <fullName evidence="2">Atos-like conserved domain-containing protein</fullName>
    </recommendedName>
</protein>
<feature type="region of interest" description="Disordered" evidence="1">
    <location>
        <begin position="24"/>
        <end position="65"/>
    </location>
</feature>
<dbReference type="PANTHER" id="PTHR13199">
    <property type="entry name" value="GH03947P"/>
    <property type="match status" value="1"/>
</dbReference>
<proteinExistence type="predicted"/>
<dbReference type="InterPro" id="IPR051506">
    <property type="entry name" value="ATOS_Transcription_Regulators"/>
</dbReference>
<evidence type="ECO:0000256" key="1">
    <source>
        <dbReference type="SAM" id="MobiDB-lite"/>
    </source>
</evidence>
<dbReference type="Proteomes" id="UP001153076">
    <property type="component" value="Unassembled WGS sequence"/>
</dbReference>
<gene>
    <name evidence="3" type="ORF">Cgig2_023147</name>
</gene>
<comment type="caution">
    <text evidence="3">The sequence shown here is derived from an EMBL/GenBank/DDBJ whole genome shotgun (WGS) entry which is preliminary data.</text>
</comment>
<evidence type="ECO:0000313" key="3">
    <source>
        <dbReference type="EMBL" id="KAJ8441583.1"/>
    </source>
</evidence>
<organism evidence="3 4">
    <name type="scientific">Carnegiea gigantea</name>
    <dbReference type="NCBI Taxonomy" id="171969"/>
    <lineage>
        <taxon>Eukaryota</taxon>
        <taxon>Viridiplantae</taxon>
        <taxon>Streptophyta</taxon>
        <taxon>Embryophyta</taxon>
        <taxon>Tracheophyta</taxon>
        <taxon>Spermatophyta</taxon>
        <taxon>Magnoliopsida</taxon>
        <taxon>eudicotyledons</taxon>
        <taxon>Gunneridae</taxon>
        <taxon>Pentapetalae</taxon>
        <taxon>Caryophyllales</taxon>
        <taxon>Cactineae</taxon>
        <taxon>Cactaceae</taxon>
        <taxon>Cactoideae</taxon>
        <taxon>Echinocereeae</taxon>
        <taxon>Carnegiea</taxon>
    </lineage>
</organism>
<dbReference type="InterPro" id="IPR033473">
    <property type="entry name" value="Atos-like_C"/>
</dbReference>
<evidence type="ECO:0000313" key="4">
    <source>
        <dbReference type="Proteomes" id="UP001153076"/>
    </source>
</evidence>
<dbReference type="PANTHER" id="PTHR13199:SF23">
    <property type="entry name" value="MEIOSIS CHROMOSOME SEGREGATION FAMILY PROTEIN"/>
    <property type="match status" value="1"/>
</dbReference>
<dbReference type="InterPro" id="IPR025261">
    <property type="entry name" value="Atos-like_cons_dom"/>
</dbReference>
<reference evidence="3" key="1">
    <citation type="submission" date="2022-04" db="EMBL/GenBank/DDBJ databases">
        <title>Carnegiea gigantea Genome sequencing and assembly v2.</title>
        <authorList>
            <person name="Copetti D."/>
            <person name="Sanderson M.J."/>
            <person name="Burquez A."/>
            <person name="Wojciechowski M.F."/>
        </authorList>
    </citation>
    <scope>NUCLEOTIDE SEQUENCE</scope>
    <source>
        <strain evidence="3">SGP5-SGP5p</strain>
        <tissue evidence="3">Aerial part</tissue>
    </source>
</reference>
<feature type="compositionally biased region" description="Polar residues" evidence="1">
    <location>
        <begin position="43"/>
        <end position="56"/>
    </location>
</feature>
<dbReference type="OrthoDB" id="8625101at2759"/>
<name>A0A9Q1QGG9_9CARY</name>
<dbReference type="EMBL" id="JAKOGI010000161">
    <property type="protein sequence ID" value="KAJ8441583.1"/>
    <property type="molecule type" value="Genomic_DNA"/>
</dbReference>
<feature type="domain" description="Atos-like conserved" evidence="2">
    <location>
        <begin position="382"/>
        <end position="441"/>
    </location>
</feature>
<keyword evidence="4" id="KW-1185">Reference proteome</keyword>
<dbReference type="SMART" id="SM01177">
    <property type="entry name" value="DUF4210"/>
    <property type="match status" value="1"/>
</dbReference>
<sequence length="736" mass="80991">MGLPQVPSDESAEELVGQLSQCTQNTAHCSSGSTPDVDGLHGQHTNPPGRNSSFSPSGEFPRNTLDHAANSAYSFKPRGDQDIVPYVPRLKPSPKQGVNVYPPVSRIVGFPSNETTICSALASSDETAHVVNHADLSGMRFRKRMFSPLNQMVFPDSLNGDALYTGDGIMNPEAMGKTCHPGLQVFKKESNMGEKDQLSTPISSFSCCRDWTYESVGRGSFFLTDGPFPLNRESSPSVDLCSSSPRVGSFKNLSKITTNVVGNFLCLERMFSASRPSSPLGPKSNEREGTAIGRRIFRRQLEIDYMTISGVGLSMDGSVAGTAFAMEEEGVNDMRRSLEEFRSSSWDSATGLTWPIYHDMAPKLQSLRSPRSLSGCCFRRSLVGSFEESLLSGRFSSGGVYQKIDGFLAVLSVTRGSFSPKSQKLPFSVTSVNGDSYLLYYASIDLAGKSVGGNDRTKFQRSLSCDDQQSVKSRLRIPMKGRIQLVLSNPEKTPVHTFFCNYDLSDMPAGTKTFLRQKITLASAKASADLQQDNKVHDVKVEDARSLDHSPVGDDTKSSNAWEVITRNAVPDKSYECFNLGDSTGKGEQLSQFRTPQKMSTSFLLPANEFNKGKCQDAGNKKSCEALSIATEQKSSSVPKSNVKDALNSSGALRYAIHLRFLCPLAKKCSKSVQRCKSDPLDLQQNNCKLDERERRFYLCNDLRVVFPQRHTDSDEGKLNVEYHFPTDPKYFDIGN</sequence>
<dbReference type="AlphaFoldDB" id="A0A9Q1QGG9"/>
<accession>A0A9Q1QGG9</accession>
<evidence type="ECO:0000259" key="2">
    <source>
        <dbReference type="SMART" id="SM01177"/>
    </source>
</evidence>
<dbReference type="Pfam" id="PF13889">
    <property type="entry name" value="Chromosome_seg"/>
    <property type="match status" value="1"/>
</dbReference>
<feature type="compositionally biased region" description="Polar residues" evidence="1">
    <location>
        <begin position="24"/>
        <end position="34"/>
    </location>
</feature>